<comment type="caution">
    <text evidence="1">The sequence shown here is derived from an EMBL/GenBank/DDBJ whole genome shotgun (WGS) entry which is preliminary data.</text>
</comment>
<sequence length="271" mass="30983">MLALVNYQLDEIQNEPQDKLKFQTLSINENSQNFDLQKNQNKTKFHRLKIDESCSISTGVLKIIKQSYFLRELSLLYSQLNEELIVMISDDDHVPLETLRIQADSETKINSKINDKTWQRLGDHSPNLNLIMTLYVDDDEDDSCLINSSIPITHLQLEGISSAVLLRKISENCLKLVELVVGSCTSDGPIDDELISLSKNCLKLTAVGIGDCEITCSGLVEFVENCNERLKLFYVWETSIIEDENFDILTATKKVSYLLKRNWTPEYISPW</sequence>
<organism evidence="1 2">
    <name type="scientific">Aphidius gifuensis</name>
    <name type="common">Parasitoid wasp</name>
    <dbReference type="NCBI Taxonomy" id="684658"/>
    <lineage>
        <taxon>Eukaryota</taxon>
        <taxon>Metazoa</taxon>
        <taxon>Ecdysozoa</taxon>
        <taxon>Arthropoda</taxon>
        <taxon>Hexapoda</taxon>
        <taxon>Insecta</taxon>
        <taxon>Pterygota</taxon>
        <taxon>Neoptera</taxon>
        <taxon>Endopterygota</taxon>
        <taxon>Hymenoptera</taxon>
        <taxon>Apocrita</taxon>
        <taxon>Ichneumonoidea</taxon>
        <taxon>Braconidae</taxon>
        <taxon>Aphidiinae</taxon>
        <taxon>Aphidius</taxon>
    </lineage>
</organism>
<evidence type="ECO:0000313" key="1">
    <source>
        <dbReference type="EMBL" id="KAF7987838.1"/>
    </source>
</evidence>
<reference evidence="1 2" key="1">
    <citation type="submission" date="2020-08" db="EMBL/GenBank/DDBJ databases">
        <title>Aphidius gifuensis genome sequencing and assembly.</title>
        <authorList>
            <person name="Du Z."/>
        </authorList>
    </citation>
    <scope>NUCLEOTIDE SEQUENCE [LARGE SCALE GENOMIC DNA]</scope>
    <source>
        <strain evidence="1">YNYX2018</strain>
        <tissue evidence="1">Adults</tissue>
    </source>
</reference>
<dbReference type="SUPFAM" id="SSF52047">
    <property type="entry name" value="RNI-like"/>
    <property type="match status" value="1"/>
</dbReference>
<dbReference type="Proteomes" id="UP000639338">
    <property type="component" value="Unassembled WGS sequence"/>
</dbReference>
<evidence type="ECO:0000313" key="2">
    <source>
        <dbReference type="Proteomes" id="UP000639338"/>
    </source>
</evidence>
<gene>
    <name evidence="1" type="ORF">HCN44_003701</name>
</gene>
<protein>
    <submittedName>
        <fullName evidence="1">Uncharacterized protein</fullName>
    </submittedName>
</protein>
<dbReference type="AlphaFoldDB" id="A0A834XIP6"/>
<dbReference type="OrthoDB" id="9974792at2759"/>
<accession>A0A834XIP6</accession>
<dbReference type="Gene3D" id="3.80.10.10">
    <property type="entry name" value="Ribonuclease Inhibitor"/>
    <property type="match status" value="1"/>
</dbReference>
<dbReference type="EMBL" id="JACMRX010000006">
    <property type="protein sequence ID" value="KAF7987838.1"/>
    <property type="molecule type" value="Genomic_DNA"/>
</dbReference>
<dbReference type="InterPro" id="IPR032675">
    <property type="entry name" value="LRR_dom_sf"/>
</dbReference>
<name>A0A834XIP6_APHGI</name>
<keyword evidence="2" id="KW-1185">Reference proteome</keyword>
<proteinExistence type="predicted"/>